<protein>
    <submittedName>
        <fullName evidence="3">Glycosyltransferase family 1 protein</fullName>
    </submittedName>
</protein>
<feature type="domain" description="Glycosyl transferase family 1" evidence="1">
    <location>
        <begin position="218"/>
        <end position="379"/>
    </location>
</feature>
<dbReference type="Gene3D" id="3.40.50.2000">
    <property type="entry name" value="Glycogen Phosphorylase B"/>
    <property type="match status" value="2"/>
</dbReference>
<organism evidence="3 4">
    <name type="scientific">Abyssobacteria bacterium (strain SURF_5)</name>
    <dbReference type="NCBI Taxonomy" id="2093360"/>
    <lineage>
        <taxon>Bacteria</taxon>
        <taxon>Pseudomonadati</taxon>
        <taxon>Candidatus Hydrogenedentota</taxon>
        <taxon>Candidatus Abyssobacteria</taxon>
    </lineage>
</organism>
<dbReference type="Pfam" id="PF13439">
    <property type="entry name" value="Glyco_transf_4"/>
    <property type="match status" value="1"/>
</dbReference>
<evidence type="ECO:0000259" key="2">
    <source>
        <dbReference type="Pfam" id="PF13439"/>
    </source>
</evidence>
<reference evidence="3 4" key="1">
    <citation type="journal article" date="2017" name="ISME J.">
        <title>Energy and carbon metabolisms in a deep terrestrial subsurface fluid microbial community.</title>
        <authorList>
            <person name="Momper L."/>
            <person name="Jungbluth S.P."/>
            <person name="Lee M.D."/>
            <person name="Amend J.P."/>
        </authorList>
    </citation>
    <scope>NUCLEOTIDE SEQUENCE [LARGE SCALE GENOMIC DNA]</scope>
    <source>
        <strain evidence="3">SURF_5</strain>
    </source>
</reference>
<evidence type="ECO:0000313" key="4">
    <source>
        <dbReference type="Proteomes" id="UP000265882"/>
    </source>
</evidence>
<comment type="caution">
    <text evidence="3">The sequence shown here is derived from an EMBL/GenBank/DDBJ whole genome shotgun (WGS) entry which is preliminary data.</text>
</comment>
<dbReference type="InterPro" id="IPR028098">
    <property type="entry name" value="Glyco_trans_4-like_N"/>
</dbReference>
<dbReference type="PANTHER" id="PTHR12526">
    <property type="entry name" value="GLYCOSYLTRANSFERASE"/>
    <property type="match status" value="1"/>
</dbReference>
<keyword evidence="3" id="KW-0808">Transferase</keyword>
<dbReference type="AlphaFoldDB" id="A0A3A4NVW3"/>
<feature type="domain" description="Glycosyltransferase subfamily 4-like N-terminal" evidence="2">
    <location>
        <begin position="44"/>
        <end position="202"/>
    </location>
</feature>
<dbReference type="Pfam" id="PF00534">
    <property type="entry name" value="Glycos_transf_1"/>
    <property type="match status" value="1"/>
</dbReference>
<evidence type="ECO:0000313" key="3">
    <source>
        <dbReference type="EMBL" id="RJP24577.1"/>
    </source>
</evidence>
<accession>A0A3A4NVW3</accession>
<dbReference type="CDD" id="cd03801">
    <property type="entry name" value="GT4_PimA-like"/>
    <property type="match status" value="1"/>
</dbReference>
<dbReference type="GO" id="GO:0016757">
    <property type="term" value="F:glycosyltransferase activity"/>
    <property type="evidence" value="ECO:0007669"/>
    <property type="project" value="InterPro"/>
</dbReference>
<evidence type="ECO:0000259" key="1">
    <source>
        <dbReference type="Pfam" id="PF00534"/>
    </source>
</evidence>
<dbReference type="Proteomes" id="UP000265882">
    <property type="component" value="Unassembled WGS sequence"/>
</dbReference>
<dbReference type="PANTHER" id="PTHR12526:SF638">
    <property type="entry name" value="SPORE COAT PROTEIN SA"/>
    <property type="match status" value="1"/>
</dbReference>
<sequence length="414" mass="46625">MQVLAGKQIKQTVTQSPGTDFDRRTEAEAAALTVLISDFHRHGGGHTVYTVILSKGLQALGHRPIVACPPASHLAIECAKNSIEVFDIFRFDRGFSPVSFYLDLAALESMKRKNRIDVLHVSGSRDHWTMAASNLFSAEKLPLVRTRHSTKEVRDSVFNRYLNRKLTHRTISVCHYVKEMLLQSPVFNGTDIDVIHNGVELEAFRPMPPDRRIVDEFQITPADFVIGIVGRLDWDKGHKYLFEAAAPLIKGEYKNVRILAVGFGRERENLEEMCRQLGIAHRVNFLGHRLDMRELISVFDIGVHPSIGIDTSSYAVKEMMAMEKPVVCSSYGGLKEIVEDGTTGYLVPPHDSAALRAGIKRMLDSKELRESMGRAARRRVEREFSAEVFARKTLRVYENALESVRKPLGSVKVK</sequence>
<dbReference type="InterPro" id="IPR001296">
    <property type="entry name" value="Glyco_trans_1"/>
</dbReference>
<name>A0A3A4NVW3_ABYX5</name>
<dbReference type="SUPFAM" id="SSF53756">
    <property type="entry name" value="UDP-Glycosyltransferase/glycogen phosphorylase"/>
    <property type="match status" value="1"/>
</dbReference>
<proteinExistence type="predicted"/>
<dbReference type="EMBL" id="QZKU01000033">
    <property type="protein sequence ID" value="RJP24577.1"/>
    <property type="molecule type" value="Genomic_DNA"/>
</dbReference>
<gene>
    <name evidence="3" type="ORF">C4520_03895</name>
</gene>